<evidence type="ECO:0000256" key="8">
    <source>
        <dbReference type="HAMAP-Rule" id="MF_03232"/>
    </source>
</evidence>
<feature type="transmembrane region" description="Helical" evidence="9">
    <location>
        <begin position="193"/>
        <end position="217"/>
    </location>
</feature>
<dbReference type="KEGG" id="lth:KLTH0H14828g"/>
<dbReference type="PANTHER" id="PTHR23129:SF0">
    <property type="entry name" value="ACYL-COENZYME A DIPHOSPHATASE FITM2"/>
    <property type="match status" value="1"/>
</dbReference>
<dbReference type="GO" id="GO:0010945">
    <property type="term" value="F:coenzyme A diphosphatase activity"/>
    <property type="evidence" value="ECO:0007669"/>
    <property type="project" value="InterPro"/>
</dbReference>
<keyword evidence="5 8" id="KW-1133">Transmembrane helix</keyword>
<keyword evidence="4 8" id="KW-0256">Endoplasmic reticulum</keyword>
<dbReference type="EC" id="3.6.1.-" evidence="8"/>
<evidence type="ECO:0000313" key="10">
    <source>
        <dbReference type="EMBL" id="CAR30637.1"/>
    </source>
</evidence>
<dbReference type="GO" id="GO:0005789">
    <property type="term" value="C:endoplasmic reticulum membrane"/>
    <property type="evidence" value="ECO:0007669"/>
    <property type="project" value="UniProtKB-SubCell"/>
</dbReference>
<dbReference type="GO" id="GO:0140042">
    <property type="term" value="P:lipid droplet formation"/>
    <property type="evidence" value="ECO:0007669"/>
    <property type="project" value="UniProtKB-UniRule"/>
</dbReference>
<comment type="catalytic activity">
    <reaction evidence="8">
        <text>(5Z,8Z,11Z,14Z)-eicosatetraenoyl-CoA + H2O = S-(5Z,8Z,11Z,14Z-eicosatetraenoyl)-4'-phosphopantetheine + adenosine 3',5'-bisphosphate + 2 H(+)</text>
        <dbReference type="Rhea" id="RHEA:65568"/>
        <dbReference type="ChEBI" id="CHEBI:15377"/>
        <dbReference type="ChEBI" id="CHEBI:15378"/>
        <dbReference type="ChEBI" id="CHEBI:57368"/>
        <dbReference type="ChEBI" id="CHEBI:58343"/>
        <dbReference type="ChEBI" id="CHEBI:156554"/>
    </reaction>
</comment>
<feature type="transmembrane region" description="Helical" evidence="9">
    <location>
        <begin position="223"/>
        <end position="240"/>
    </location>
</feature>
<accession>C5E3M6</accession>
<feature type="transmembrane region" description="Helical" evidence="9">
    <location>
        <begin position="111"/>
        <end position="135"/>
    </location>
</feature>
<dbReference type="Proteomes" id="UP000002036">
    <property type="component" value="Chromosome H"/>
</dbReference>
<comment type="catalytic activity">
    <reaction evidence="8">
        <text>an acyl-CoA + H2O = an acyl-4'-phosphopantetheine + adenosine 3',5'-bisphosphate + 2 H(+)</text>
        <dbReference type="Rhea" id="RHEA:50044"/>
        <dbReference type="ChEBI" id="CHEBI:15377"/>
        <dbReference type="ChEBI" id="CHEBI:15378"/>
        <dbReference type="ChEBI" id="CHEBI:58342"/>
        <dbReference type="ChEBI" id="CHEBI:58343"/>
        <dbReference type="ChEBI" id="CHEBI:132023"/>
    </reaction>
</comment>
<dbReference type="HOGENOM" id="CLU_086757_0_0_1"/>
<evidence type="ECO:0000256" key="7">
    <source>
        <dbReference type="ARBA" id="ARBA00023136"/>
    </source>
</evidence>
<keyword evidence="2 8" id="KW-0812">Transmembrane</keyword>
<keyword evidence="8" id="KW-1208">Phospholipid metabolism</keyword>
<dbReference type="InterPro" id="IPR019388">
    <property type="entry name" value="FIT"/>
</dbReference>
<keyword evidence="8" id="KW-0444">Lipid biosynthesis</keyword>
<protein>
    <recommendedName>
        <fullName evidence="8">Acyl-coenzyme A diphosphatase YFT2</fullName>
        <ecNumber evidence="8">3.6.1.-</ecNumber>
    </recommendedName>
    <alternativeName>
        <fullName evidence="8">FIT family protein YFT2</fullName>
    </alternativeName>
</protein>
<dbReference type="PANTHER" id="PTHR23129">
    <property type="entry name" value="ACYL-COENZYME A DIPHOSPHATASE FITM2"/>
    <property type="match status" value="1"/>
</dbReference>
<dbReference type="GeneID" id="8294863"/>
<evidence type="ECO:0000256" key="3">
    <source>
        <dbReference type="ARBA" id="ARBA00022801"/>
    </source>
</evidence>
<feature type="transmembrane region" description="Helical" evidence="9">
    <location>
        <begin position="48"/>
        <end position="71"/>
    </location>
</feature>
<sequence length="251" mass="28892">MDKFIERGRFAFVYPVVLICGLVVHLLANGSTLQHQKDTYYLLSPNNVINLVFAYKGNLIWTILFVSLAAYQIKIRVSRSDLLPRDARTTYPARWHRLGKEYAVKIILKNLLLYVIFFVIDCVFVWTGGSCSSSATKSAERCRKEGGKWENGFDISGHFCFLTNVSLILWLELSSIQKYLNSDERTPSKLWRVLLYSNVSVLVIWAFVLSVTAIYYHTTLEKILGLLMGYICPVIMYWLVPSHTALRQLLY</sequence>
<dbReference type="Pfam" id="PF10261">
    <property type="entry name" value="FIT"/>
    <property type="match status" value="1"/>
</dbReference>
<reference evidence="10 11" key="1">
    <citation type="journal article" date="2009" name="Genome Res.">
        <title>Comparative genomics of protoploid Saccharomycetaceae.</title>
        <authorList>
            <consortium name="The Genolevures Consortium"/>
            <person name="Souciet J.-L."/>
            <person name="Dujon B."/>
            <person name="Gaillardin C."/>
            <person name="Johnston M."/>
            <person name="Baret P.V."/>
            <person name="Cliften P."/>
            <person name="Sherman D.J."/>
            <person name="Weissenbach J."/>
            <person name="Westhof E."/>
            <person name="Wincker P."/>
            <person name="Jubin C."/>
            <person name="Poulain J."/>
            <person name="Barbe V."/>
            <person name="Segurens B."/>
            <person name="Artiguenave F."/>
            <person name="Anthouard V."/>
            <person name="Vacherie B."/>
            <person name="Val M.-E."/>
            <person name="Fulton R.S."/>
            <person name="Minx P."/>
            <person name="Wilson R."/>
            <person name="Durrens P."/>
            <person name="Jean G."/>
            <person name="Marck C."/>
            <person name="Martin T."/>
            <person name="Nikolski M."/>
            <person name="Rolland T."/>
            <person name="Seret M.-L."/>
            <person name="Casaregola S."/>
            <person name="Despons L."/>
            <person name="Fairhead C."/>
            <person name="Fischer G."/>
            <person name="Lafontaine I."/>
            <person name="Leh V."/>
            <person name="Lemaire M."/>
            <person name="de Montigny J."/>
            <person name="Neuveglise C."/>
            <person name="Thierry A."/>
            <person name="Blanc-Lenfle I."/>
            <person name="Bleykasten C."/>
            <person name="Diffels J."/>
            <person name="Fritsch E."/>
            <person name="Frangeul L."/>
            <person name="Goeffon A."/>
            <person name="Jauniaux N."/>
            <person name="Kachouri-Lafond R."/>
            <person name="Payen C."/>
            <person name="Potier S."/>
            <person name="Pribylova L."/>
            <person name="Ozanne C."/>
            <person name="Richard G.-F."/>
            <person name="Sacerdot C."/>
            <person name="Straub M.-L."/>
            <person name="Talla E."/>
        </authorList>
    </citation>
    <scope>NUCLEOTIDE SEQUENCE [LARGE SCALE GENOMIC DNA]</scope>
    <source>
        <strain evidence="11">ATCC 56472 / CBS 6340 / NRRL Y-8284</strain>
    </source>
</reference>
<evidence type="ECO:0000256" key="4">
    <source>
        <dbReference type="ARBA" id="ARBA00022824"/>
    </source>
</evidence>
<evidence type="ECO:0000256" key="5">
    <source>
        <dbReference type="ARBA" id="ARBA00022989"/>
    </source>
</evidence>
<feature type="active site" evidence="8">
    <location>
        <position position="158"/>
    </location>
</feature>
<comment type="catalytic activity">
    <reaction evidence="8">
        <text>(9Z)-octadecenoyl-CoA + H2O = S-(9Z-octadecenoyl)-4'-phosphopantetheine + adenosine 3',5'-bisphosphate + 2 H(+)</text>
        <dbReference type="Rhea" id="RHEA:65564"/>
        <dbReference type="ChEBI" id="CHEBI:15377"/>
        <dbReference type="ChEBI" id="CHEBI:15378"/>
        <dbReference type="ChEBI" id="CHEBI:57387"/>
        <dbReference type="ChEBI" id="CHEBI:58343"/>
        <dbReference type="ChEBI" id="CHEBI:156553"/>
    </reaction>
</comment>
<dbReference type="InParanoid" id="C5E3M6"/>
<dbReference type="RefSeq" id="XP_002556499.1">
    <property type="nucleotide sequence ID" value="XM_002556453.1"/>
</dbReference>
<organism evidence="10 11">
    <name type="scientific">Lachancea thermotolerans (strain ATCC 56472 / CBS 6340 / NRRL Y-8284)</name>
    <name type="common">Yeast</name>
    <name type="synonym">Kluyveromyces thermotolerans</name>
    <dbReference type="NCBI Taxonomy" id="559295"/>
    <lineage>
        <taxon>Eukaryota</taxon>
        <taxon>Fungi</taxon>
        <taxon>Dikarya</taxon>
        <taxon>Ascomycota</taxon>
        <taxon>Saccharomycotina</taxon>
        <taxon>Saccharomycetes</taxon>
        <taxon>Saccharomycetales</taxon>
        <taxon>Saccharomycetaceae</taxon>
        <taxon>Lachancea</taxon>
    </lineage>
</organism>
<dbReference type="OMA" id="LILWCEL"/>
<dbReference type="GO" id="GO:0008654">
    <property type="term" value="P:phospholipid biosynthetic process"/>
    <property type="evidence" value="ECO:0007669"/>
    <property type="project" value="UniProtKB-KW"/>
</dbReference>
<keyword evidence="8" id="KW-0594">Phospholipid biosynthesis</keyword>
<dbReference type="InterPro" id="IPR046398">
    <property type="entry name" value="YFT2"/>
</dbReference>
<evidence type="ECO:0000256" key="2">
    <source>
        <dbReference type="ARBA" id="ARBA00022692"/>
    </source>
</evidence>
<comment type="subcellular location">
    <subcellularLocation>
        <location evidence="1 8">Endoplasmic reticulum membrane</location>
        <topology evidence="1 8">Multi-pass membrane protein</topology>
    </subcellularLocation>
</comment>
<evidence type="ECO:0000256" key="6">
    <source>
        <dbReference type="ARBA" id="ARBA00023098"/>
    </source>
</evidence>
<dbReference type="FunCoup" id="C5E3M6">
    <property type="interactions" value="45"/>
</dbReference>
<feature type="active site" evidence="8">
    <location>
        <position position="217"/>
    </location>
</feature>
<evidence type="ECO:0000256" key="1">
    <source>
        <dbReference type="ARBA" id="ARBA00004477"/>
    </source>
</evidence>
<name>C5E3M6_LACTC</name>
<gene>
    <name evidence="8" type="primary">YFT2</name>
    <name evidence="8" type="synonym">FIT2A</name>
    <name evidence="10" type="ordered locus">KLTH0H14828g</name>
</gene>
<dbReference type="OrthoDB" id="5579088at2759"/>
<comment type="catalytic activity">
    <reaction evidence="8">
        <text>hexadecanoyl-CoA + H2O = S-hexadecanoyl-4'-phosphopantetheine + adenosine 3',5'-bisphosphate + 2 H(+)</text>
        <dbReference type="Rhea" id="RHEA:50032"/>
        <dbReference type="ChEBI" id="CHEBI:15377"/>
        <dbReference type="ChEBI" id="CHEBI:15378"/>
        <dbReference type="ChEBI" id="CHEBI:57379"/>
        <dbReference type="ChEBI" id="CHEBI:58343"/>
        <dbReference type="ChEBI" id="CHEBI:132018"/>
    </reaction>
</comment>
<dbReference type="STRING" id="559295.C5E3M6"/>
<feature type="transmembrane region" description="Helical" evidence="9">
    <location>
        <begin position="12"/>
        <end position="28"/>
    </location>
</feature>
<keyword evidence="11" id="KW-1185">Reference proteome</keyword>
<comment type="function">
    <text evidence="8">Fatty acyl-coenzyme A (CoA) diphosphatase that hydrolyzes fatty acyl-CoA to yield acyl-4'-phosphopantetheine and adenosine 3',5'-bisphosphate. Preferentially hydrolyzes unsaturated long-chain acyl-CoA substrates in the endoplasmic reticulum (ER) lumen. This catalytic activity is required for maintaining ER structure and for lipid droplets (LDs) biogenesis, which are lipid storage organelles involved in maintaining lipid and energy homeostasis. May directly bind to diacylglycerol (DAGs) and triacylglycerol, which is also important for LD biogenesis. May support directional budding of nacent LDs from the ER into the cytosol by reducing DAG levels at sites of LD formation. May play a role in the regulation of cell morphology and cytoskeletal organization). Involved in phospholipid biosynthesis.</text>
</comment>
<dbReference type="eggNOG" id="KOG3750">
    <property type="taxonomic scope" value="Eukaryota"/>
</dbReference>
<dbReference type="HAMAP" id="MF_03232">
    <property type="entry name" value="YFT2"/>
    <property type="match status" value="1"/>
</dbReference>
<keyword evidence="6" id="KW-0443">Lipid metabolism</keyword>
<evidence type="ECO:0000313" key="11">
    <source>
        <dbReference type="Proteomes" id="UP000002036"/>
    </source>
</evidence>
<keyword evidence="7 8" id="KW-0472">Membrane</keyword>
<dbReference type="EMBL" id="CU928180">
    <property type="protein sequence ID" value="CAR30637.1"/>
    <property type="molecule type" value="Genomic_DNA"/>
</dbReference>
<evidence type="ECO:0000256" key="9">
    <source>
        <dbReference type="SAM" id="Phobius"/>
    </source>
</evidence>
<comment type="similarity">
    <text evidence="8">Belongs to the FIT family. Yeast FIT2A/YFT2 subfamily.</text>
</comment>
<dbReference type="AlphaFoldDB" id="C5E3M6"/>
<proteinExistence type="inferred from homology"/>
<keyword evidence="3 8" id="KW-0378">Hydrolase</keyword>